<keyword evidence="10" id="KW-1185">Reference proteome</keyword>
<feature type="compositionally biased region" description="Polar residues" evidence="7">
    <location>
        <begin position="899"/>
        <end position="909"/>
    </location>
</feature>
<dbReference type="InterPro" id="IPR036890">
    <property type="entry name" value="HATPase_C_sf"/>
</dbReference>
<dbReference type="EMBL" id="OX597814">
    <property type="protein sequence ID" value="CAI9715479.1"/>
    <property type="molecule type" value="Genomic_DNA"/>
</dbReference>
<feature type="compositionally biased region" description="Basic and acidic residues" evidence="7">
    <location>
        <begin position="597"/>
        <end position="644"/>
    </location>
</feature>
<evidence type="ECO:0000256" key="4">
    <source>
        <dbReference type="ARBA" id="ARBA00022833"/>
    </source>
</evidence>
<evidence type="ECO:0000259" key="8">
    <source>
        <dbReference type="PROSITE" id="PS51050"/>
    </source>
</evidence>
<organism evidence="9 10">
    <name type="scientific">Octopus vulgaris</name>
    <name type="common">Common octopus</name>
    <dbReference type="NCBI Taxonomy" id="6645"/>
    <lineage>
        <taxon>Eukaryota</taxon>
        <taxon>Metazoa</taxon>
        <taxon>Spiralia</taxon>
        <taxon>Lophotrochozoa</taxon>
        <taxon>Mollusca</taxon>
        <taxon>Cephalopoda</taxon>
        <taxon>Coleoidea</taxon>
        <taxon>Octopodiformes</taxon>
        <taxon>Octopoda</taxon>
        <taxon>Incirrata</taxon>
        <taxon>Octopodidae</taxon>
        <taxon>Octopus</taxon>
    </lineage>
</organism>
<feature type="compositionally biased region" description="Acidic residues" evidence="7">
    <location>
        <begin position="800"/>
        <end position="821"/>
    </location>
</feature>
<feature type="compositionally biased region" description="Polar residues" evidence="7">
    <location>
        <begin position="868"/>
        <end position="883"/>
    </location>
</feature>
<evidence type="ECO:0000313" key="9">
    <source>
        <dbReference type="EMBL" id="CAI9715479.1"/>
    </source>
</evidence>
<dbReference type="SUPFAM" id="SSF55874">
    <property type="entry name" value="ATPase domain of HSP90 chaperone/DNA topoisomerase II/histidine kinase"/>
    <property type="match status" value="1"/>
</dbReference>
<dbReference type="GO" id="GO:0005634">
    <property type="term" value="C:nucleus"/>
    <property type="evidence" value="ECO:0007669"/>
    <property type="project" value="UniProtKB-SubCell"/>
</dbReference>
<dbReference type="GO" id="GO:0008270">
    <property type="term" value="F:zinc ion binding"/>
    <property type="evidence" value="ECO:0007669"/>
    <property type="project" value="UniProtKB-KW"/>
</dbReference>
<evidence type="ECO:0000256" key="1">
    <source>
        <dbReference type="ARBA" id="ARBA00004123"/>
    </source>
</evidence>
<accession>A0AA36AG43</accession>
<dbReference type="InterPro" id="IPR041006">
    <property type="entry name" value="Morc_S5"/>
</dbReference>
<evidence type="ECO:0000313" key="10">
    <source>
        <dbReference type="Proteomes" id="UP001162480"/>
    </source>
</evidence>
<gene>
    <name evidence="9" type="ORF">OCTVUL_1B006198</name>
</gene>
<feature type="region of interest" description="Disordered" evidence="7">
    <location>
        <begin position="290"/>
        <end position="318"/>
    </location>
</feature>
<dbReference type="Pfam" id="PF23327">
    <property type="entry name" value="Chromo_MORC2_6th"/>
    <property type="match status" value="1"/>
</dbReference>
<dbReference type="PROSITE" id="PS51050">
    <property type="entry name" value="ZF_CW"/>
    <property type="match status" value="1"/>
</dbReference>
<keyword evidence="4" id="KW-0862">Zinc</keyword>
<feature type="region of interest" description="Disordered" evidence="7">
    <location>
        <begin position="1023"/>
        <end position="1050"/>
    </location>
</feature>
<feature type="region of interest" description="Disordered" evidence="7">
    <location>
        <begin position="931"/>
        <end position="951"/>
    </location>
</feature>
<feature type="compositionally biased region" description="Basic and acidic residues" evidence="7">
    <location>
        <begin position="292"/>
        <end position="318"/>
    </location>
</feature>
<evidence type="ECO:0000256" key="5">
    <source>
        <dbReference type="ARBA" id="ARBA00023054"/>
    </source>
</evidence>
<dbReference type="Gene3D" id="2.30.30.140">
    <property type="match status" value="1"/>
</dbReference>
<proteinExistence type="predicted"/>
<dbReference type="InterPro" id="IPR011124">
    <property type="entry name" value="Znf_CW"/>
</dbReference>
<dbReference type="AlphaFoldDB" id="A0AA36AG43"/>
<feature type="compositionally biased region" description="Basic and acidic residues" evidence="7">
    <location>
        <begin position="885"/>
        <end position="898"/>
    </location>
</feature>
<dbReference type="PANTHER" id="PTHR23337:SF3">
    <property type="entry name" value="MORC FAMILY CW-TYPE ZINC FINGER 2"/>
    <property type="match status" value="1"/>
</dbReference>
<feature type="compositionally biased region" description="Acidic residues" evidence="7">
    <location>
        <begin position="735"/>
        <end position="754"/>
    </location>
</feature>
<feature type="compositionally biased region" description="Basic and acidic residues" evidence="7">
    <location>
        <begin position="765"/>
        <end position="793"/>
    </location>
</feature>
<feature type="compositionally biased region" description="Basic and acidic residues" evidence="7">
    <location>
        <begin position="836"/>
        <end position="851"/>
    </location>
</feature>
<evidence type="ECO:0000256" key="7">
    <source>
        <dbReference type="SAM" id="MobiDB-lite"/>
    </source>
</evidence>
<sequence>MAYSSLSRAQLSFEYLHTNSTTHEFLFGALAELVDNSRDASATKMNIYTLEDESLRGGFMMCFLDDGEGMDPNETADIITFGKSSKKSADSQQIGMYGNGLKSGSMRIGNDMIIFTKKGTTMSCLFLSRTFHEEEGIDEVVVPIPSFDTKSQSPLAKNVRALEKHDLEMSLILKYSPFKNLEDFYAQFDKINSSTGTLVIIYNLKLLDNGEPELDIVSDTTDIILNNPLSGEFDSDEGLMPERKSFRAYTAVLYMDPRMKIYIQNKKVRTKRLACCLYKQRMYRYSSNRFRTRSEQDANRADEDAKIAAEKSREAESKAKNLEKKCGTSFNKDLRADLRKAQTFALECRKESQIRKMVADRKMKALKEPKNLSFIYGVNIDNRNQDGIFVYNCSRLIRMYEKVGPQLEGGVCCSGIVGVVDVPYLVLEPTHNKQDFADAKEFRYLMKAMGEHMEQYWNDLNIHQTGITSFWSNFGYISSKWKDQPSSDAKYARRRAMQVSFTLQCDACLKWRTLPYSANNVGREFPDDWVCSMNPDLSHNKCSAAEQKMNIVEGYLKKEMKSKAQKQKELEEDIKKKTAKLLKLQSTKVVESSNQLRLEEERRQREEEIEKKKEERERLKKLEEKRKAEEEQKKEEIRKKKSSEAARGSKSKTVADKVQDGSTVFVSSYRAREQALQPPKRSMARTAAQVYAERRAAAIEEAKSKKSSTANNRRPKVPTKKTKKKPKSKRRSAWNDEDDDDEDDSDFNDDEEEVVVPTKKSRRQAKLEEENRRDVVEEKKQVSSSFKAKEKRPIITVVTEEADDDEEDSSNNVDMDSDWEEENGKSSSEGSVKSAVKKEKGKEKEESKVDEGTGDDDDEQDLDSGKDSNQWSEVNSSADSTKPVSEVKDNIVLKKEVDTSSSPSDSNMVLSMESEMDFPTNGQAISSDYIKRNSEKPEFAAAEPSTDEPDMSDAVPMEVNTQVEALVNGRWFSGTVIKINSSDGKLKIKFDTYPRDKYDKWYDQNGPDIRKRSNSTKECVFTAPASPVSPASLPSSQDAVIETPSSSTQPVSQITDEIASGYRTCLRYFLPPNWKIDKDSVSNMSLSELAAFPLDDFFDHYEKGLRKLVGKFQTEAAVKSEEADTYKAKMSSLRKLILRLLKRINTNIEIDVNTDSDQVDTMLEEYVNQTIQRVMITTYRKCYDYNILQMLSRP</sequence>
<feature type="compositionally biased region" description="Low complexity" evidence="7">
    <location>
        <begin position="825"/>
        <end position="834"/>
    </location>
</feature>
<dbReference type="InterPro" id="IPR056360">
    <property type="entry name" value="Chromo_MORC2_6th"/>
</dbReference>
<feature type="compositionally biased region" description="Basic and acidic residues" evidence="7">
    <location>
        <begin position="692"/>
        <end position="704"/>
    </location>
</feature>
<comment type="subcellular location">
    <subcellularLocation>
        <location evidence="1">Nucleus</location>
    </subcellularLocation>
</comment>
<feature type="compositionally biased region" description="Basic residues" evidence="7">
    <location>
        <begin position="713"/>
        <end position="732"/>
    </location>
</feature>
<dbReference type="Pfam" id="PF13589">
    <property type="entry name" value="HATPase_c_3"/>
    <property type="match status" value="1"/>
</dbReference>
<keyword evidence="6" id="KW-0539">Nucleus</keyword>
<keyword evidence="5" id="KW-0175">Coiled coil</keyword>
<dbReference type="Gene3D" id="3.30.565.10">
    <property type="entry name" value="Histidine kinase-like ATPase, C-terminal domain"/>
    <property type="match status" value="1"/>
</dbReference>
<dbReference type="Gene3D" id="3.30.40.100">
    <property type="match status" value="1"/>
</dbReference>
<evidence type="ECO:0000256" key="2">
    <source>
        <dbReference type="ARBA" id="ARBA00022723"/>
    </source>
</evidence>
<dbReference type="Pfam" id="PF07496">
    <property type="entry name" value="zf-CW"/>
    <property type="match status" value="1"/>
</dbReference>
<feature type="compositionally biased region" description="Low complexity" evidence="7">
    <location>
        <begin position="1023"/>
        <end position="1036"/>
    </location>
</feature>
<dbReference type="Proteomes" id="UP001162480">
    <property type="component" value="Chromosome 1"/>
</dbReference>
<keyword evidence="2" id="KW-0479">Metal-binding</keyword>
<dbReference type="Pfam" id="PF17942">
    <property type="entry name" value="Morc6_S5"/>
    <property type="match status" value="1"/>
</dbReference>
<feature type="compositionally biased region" description="Acidic residues" evidence="7">
    <location>
        <begin position="852"/>
        <end position="862"/>
    </location>
</feature>
<evidence type="ECO:0000256" key="3">
    <source>
        <dbReference type="ARBA" id="ARBA00022771"/>
    </source>
</evidence>
<dbReference type="CDD" id="cd16931">
    <property type="entry name" value="HATPase_MORC-like"/>
    <property type="match status" value="1"/>
</dbReference>
<protein>
    <submittedName>
        <fullName evidence="9">MORC family CW-type zinc finger 2-like</fullName>
    </submittedName>
</protein>
<name>A0AA36AG43_OCTVU</name>
<feature type="domain" description="CW-type" evidence="8">
    <location>
        <begin position="495"/>
        <end position="550"/>
    </location>
</feature>
<keyword evidence="3" id="KW-0863">Zinc-finger</keyword>
<evidence type="ECO:0000256" key="6">
    <source>
        <dbReference type="ARBA" id="ARBA00023242"/>
    </source>
</evidence>
<feature type="region of interest" description="Disordered" evidence="7">
    <location>
        <begin position="592"/>
        <end position="909"/>
    </location>
</feature>
<reference evidence="9" key="1">
    <citation type="submission" date="2023-08" db="EMBL/GenBank/DDBJ databases">
        <authorList>
            <person name="Alioto T."/>
            <person name="Alioto T."/>
            <person name="Gomez Garrido J."/>
        </authorList>
    </citation>
    <scope>NUCLEOTIDE SEQUENCE</scope>
</reference>
<dbReference type="PANTHER" id="PTHR23337">
    <property type="entry name" value="ZINC FINGER CW-TYPE COILED-COIL DOMAIN PROTEIN 1"/>
    <property type="match status" value="1"/>
</dbReference>